<proteinExistence type="predicted"/>
<evidence type="ECO:0000313" key="1">
    <source>
        <dbReference type="EMBL" id="UPL01907.1"/>
    </source>
</evidence>
<evidence type="ECO:0000313" key="2">
    <source>
        <dbReference type="Proteomes" id="UP000830768"/>
    </source>
</evidence>
<gene>
    <name evidence="1" type="ORF">LCI18_012841</name>
</gene>
<organism evidence="1 2">
    <name type="scientific">Fusarium solani subsp. cucurbitae</name>
    <name type="common">Neocosmosporum cucurbitae</name>
    <dbReference type="NCBI Taxonomy" id="2747967"/>
    <lineage>
        <taxon>Eukaryota</taxon>
        <taxon>Fungi</taxon>
        <taxon>Dikarya</taxon>
        <taxon>Ascomycota</taxon>
        <taxon>Pezizomycotina</taxon>
        <taxon>Sordariomycetes</taxon>
        <taxon>Hypocreomycetidae</taxon>
        <taxon>Hypocreales</taxon>
        <taxon>Nectriaceae</taxon>
        <taxon>Fusarium</taxon>
        <taxon>Fusarium solani species complex</taxon>
    </lineage>
</organism>
<protein>
    <submittedName>
        <fullName evidence="1">Uncharacterized protein</fullName>
    </submittedName>
</protein>
<sequence length="247" mass="26947">MEAYTKALAAFSLRATTLSSRIYCIHLPREQANLLVHSLCTGKCEFGGPFPPSSHANEATNVSVDGRIIYTMVVTGITIVYSILVFAPFDVLFMSFPFDFALFIMWLVAFCLLETARTFCRSLVDRNSIILGHDGEPEAISAVQGGTKTTGAIIGDAPGGLGRWARSTSMEPDGIHVFADYMEVTETVSSAKYNYPANGQDRDVLSISLSITSASNRYVKSRLVRSLQAYVCVSGYFPTQTCSSDKE</sequence>
<dbReference type="EMBL" id="CP090039">
    <property type="protein sequence ID" value="UPL01907.1"/>
    <property type="molecule type" value="Genomic_DNA"/>
</dbReference>
<reference evidence="1" key="1">
    <citation type="submission" date="2021-11" db="EMBL/GenBank/DDBJ databases">
        <title>Fusarium solani-melongenae Genome sequencing and assembly.</title>
        <authorList>
            <person name="Xie S."/>
            <person name="Huang L."/>
            <person name="Zhang X."/>
        </authorList>
    </citation>
    <scope>NUCLEOTIDE SEQUENCE</scope>
    <source>
        <strain evidence="1">CRI 24-3</strain>
    </source>
</reference>
<dbReference type="Proteomes" id="UP000830768">
    <property type="component" value="Chromosome 11"/>
</dbReference>
<keyword evidence="2" id="KW-1185">Reference proteome</keyword>
<name>A0ACD3ZL27_FUSSC</name>
<accession>A0ACD3ZL27</accession>